<protein>
    <submittedName>
        <fullName evidence="1">Str. FM013</fullName>
    </submittedName>
</protein>
<dbReference type="AlphaFoldDB" id="A0A0G4PWI3"/>
<dbReference type="EMBL" id="HG793190">
    <property type="protein sequence ID" value="CRL30707.1"/>
    <property type="molecule type" value="Genomic_DNA"/>
</dbReference>
<accession>A0A0G4PWI3</accession>
<name>A0A0G4PWI3_PENC3</name>
<proteinExistence type="predicted"/>
<keyword evidence="2" id="KW-1185">Reference proteome</keyword>
<reference evidence="1 2" key="1">
    <citation type="journal article" date="2014" name="Nat. Commun.">
        <title>Multiple recent horizontal transfers of a large genomic region in cheese making fungi.</title>
        <authorList>
            <person name="Cheeseman K."/>
            <person name="Ropars J."/>
            <person name="Renault P."/>
            <person name="Dupont J."/>
            <person name="Gouzy J."/>
            <person name="Branca A."/>
            <person name="Abraham A.L."/>
            <person name="Ceppi M."/>
            <person name="Conseiller E."/>
            <person name="Debuchy R."/>
            <person name="Malagnac F."/>
            <person name="Goarin A."/>
            <person name="Silar P."/>
            <person name="Lacoste S."/>
            <person name="Sallet E."/>
            <person name="Bensimon A."/>
            <person name="Giraud T."/>
            <person name="Brygoo Y."/>
        </authorList>
    </citation>
    <scope>NUCLEOTIDE SEQUENCE [LARGE SCALE GENOMIC DNA]</scope>
    <source>
        <strain evidence="2">FM 013</strain>
    </source>
</reference>
<gene>
    <name evidence="1" type="ORF">PCAMFM013_S057g000029</name>
</gene>
<evidence type="ECO:0000313" key="2">
    <source>
        <dbReference type="Proteomes" id="UP000053732"/>
    </source>
</evidence>
<dbReference type="Proteomes" id="UP000053732">
    <property type="component" value="Unassembled WGS sequence"/>
</dbReference>
<organism evidence="1 2">
    <name type="scientific">Penicillium camemberti (strain FM 013)</name>
    <dbReference type="NCBI Taxonomy" id="1429867"/>
    <lineage>
        <taxon>Eukaryota</taxon>
        <taxon>Fungi</taxon>
        <taxon>Dikarya</taxon>
        <taxon>Ascomycota</taxon>
        <taxon>Pezizomycotina</taxon>
        <taxon>Eurotiomycetes</taxon>
        <taxon>Eurotiomycetidae</taxon>
        <taxon>Eurotiales</taxon>
        <taxon>Aspergillaceae</taxon>
        <taxon>Penicillium</taxon>
    </lineage>
</organism>
<sequence>MHLASVPMLERLHLVVAGEAVRDGRSPVLLRELLNQNRREGGASAISRKAWKAWTTNPIEGAAESGRVGTNGIFQ</sequence>
<evidence type="ECO:0000313" key="1">
    <source>
        <dbReference type="EMBL" id="CRL30707.1"/>
    </source>
</evidence>